<comment type="caution">
    <text evidence="3">The sequence shown here is derived from an EMBL/GenBank/DDBJ whole genome shotgun (WGS) entry which is preliminary data.</text>
</comment>
<proteinExistence type="predicted"/>
<feature type="domain" description="DUF1214" evidence="1">
    <location>
        <begin position="251"/>
        <end position="342"/>
    </location>
</feature>
<dbReference type="AlphaFoldDB" id="A0A9P0ECX7"/>
<dbReference type="InterPro" id="IPR010679">
    <property type="entry name" value="DUF1254"/>
</dbReference>
<dbReference type="InterPro" id="IPR037049">
    <property type="entry name" value="DUF1214_C_sf"/>
</dbReference>
<dbReference type="EMBL" id="CABFOC020000015">
    <property type="protein sequence ID" value="CAH0046494.1"/>
    <property type="molecule type" value="Genomic_DNA"/>
</dbReference>
<evidence type="ECO:0000313" key="3">
    <source>
        <dbReference type="EMBL" id="CAH0046494.1"/>
    </source>
</evidence>
<dbReference type="PANTHER" id="PTHR36509:SF2">
    <property type="entry name" value="BLL3101 PROTEIN"/>
    <property type="match status" value="1"/>
</dbReference>
<evidence type="ECO:0000259" key="1">
    <source>
        <dbReference type="Pfam" id="PF06742"/>
    </source>
</evidence>
<dbReference type="Pfam" id="PF06863">
    <property type="entry name" value="DUF1254"/>
    <property type="match status" value="1"/>
</dbReference>
<dbReference type="Proteomes" id="UP000775872">
    <property type="component" value="Unassembled WGS sequence"/>
</dbReference>
<protein>
    <submittedName>
        <fullName evidence="3">Uncharacterized protein</fullName>
    </submittedName>
</protein>
<evidence type="ECO:0000313" key="4">
    <source>
        <dbReference type="Proteomes" id="UP000775872"/>
    </source>
</evidence>
<sequence>MPDDRFWVFSICTPYGDVLVNIGNLEAHLPGKYLMKYDNREYGLDTKNPPAGFVGLIKFPMAYGLSNMRILTSRTNEDLAAIWALQAGFSVEAQDRPGNPVAPALNFSMFRSQEYLPGVNQTFEEAVLKVAAKIAAYNPPYVTGDRLWVKTKLAKAGFKNDEFIQPKGSDIGLAVASANETVEQFTAKPGVLHDVGNGWVIHDHQYIGLYNSNYEMRYQVASYLYLGLADDQCVYPSRAEEISVDQGKSILFTFAAVPKIKEGGFWSLTAYGPDQDLIENDLNRYSLGDRDALTFPDGSLVSDGEGSFQVLLQATDIEPPANWTSNWLPITAGGSNITVTLRWAEV</sequence>
<dbReference type="SUPFAM" id="SSF160935">
    <property type="entry name" value="VPA0735-like"/>
    <property type="match status" value="1"/>
</dbReference>
<reference evidence="3" key="1">
    <citation type="submission" date="2021-10" db="EMBL/GenBank/DDBJ databases">
        <authorList>
            <person name="Piombo E."/>
        </authorList>
    </citation>
    <scope>NUCLEOTIDE SEQUENCE</scope>
</reference>
<name>A0A9P0ECX7_9HYPO</name>
<organism evidence="3 4">
    <name type="scientific">Clonostachys solani</name>
    <dbReference type="NCBI Taxonomy" id="160281"/>
    <lineage>
        <taxon>Eukaryota</taxon>
        <taxon>Fungi</taxon>
        <taxon>Dikarya</taxon>
        <taxon>Ascomycota</taxon>
        <taxon>Pezizomycotina</taxon>
        <taxon>Sordariomycetes</taxon>
        <taxon>Hypocreomycetidae</taxon>
        <taxon>Hypocreales</taxon>
        <taxon>Bionectriaceae</taxon>
        <taxon>Clonostachys</taxon>
    </lineage>
</organism>
<evidence type="ECO:0000259" key="2">
    <source>
        <dbReference type="Pfam" id="PF06863"/>
    </source>
</evidence>
<dbReference type="InterPro" id="IPR010621">
    <property type="entry name" value="DUF1214"/>
</dbReference>
<keyword evidence="4" id="KW-1185">Reference proteome</keyword>
<dbReference type="PANTHER" id="PTHR36509">
    <property type="entry name" value="BLL3101 PROTEIN"/>
    <property type="match status" value="1"/>
</dbReference>
<dbReference type="OrthoDB" id="2018906at2759"/>
<dbReference type="Gene3D" id="2.60.120.600">
    <property type="entry name" value="Domain of unknown function DUF1214, C-terminal domain"/>
    <property type="match status" value="1"/>
</dbReference>
<accession>A0A9P0ECX7</accession>
<dbReference type="Pfam" id="PF06742">
    <property type="entry name" value="DUF1214"/>
    <property type="match status" value="1"/>
</dbReference>
<feature type="domain" description="DUF1254" evidence="2">
    <location>
        <begin position="2"/>
        <end position="91"/>
    </location>
</feature>
<gene>
    <name evidence="3" type="ORF">CSOL1703_00012727</name>
</gene>